<dbReference type="RefSeq" id="WP_093465315.1">
    <property type="nucleotide sequence ID" value="NZ_FNST01000002.1"/>
</dbReference>
<organism evidence="2 3">
    <name type="scientific">Streptomyces melanosporofaciens</name>
    <dbReference type="NCBI Taxonomy" id="67327"/>
    <lineage>
        <taxon>Bacteria</taxon>
        <taxon>Bacillati</taxon>
        <taxon>Actinomycetota</taxon>
        <taxon>Actinomycetes</taxon>
        <taxon>Kitasatosporales</taxon>
        <taxon>Streptomycetaceae</taxon>
        <taxon>Streptomyces</taxon>
        <taxon>Streptomyces violaceusniger group</taxon>
    </lineage>
</organism>
<dbReference type="InterPro" id="IPR016040">
    <property type="entry name" value="NAD(P)-bd_dom"/>
</dbReference>
<dbReference type="AlphaFoldDB" id="A0A1H4V1C9"/>
<dbReference type="Pfam" id="PF13460">
    <property type="entry name" value="NAD_binding_10"/>
    <property type="match status" value="1"/>
</dbReference>
<dbReference type="Gene3D" id="3.40.50.720">
    <property type="entry name" value="NAD(P)-binding Rossmann-like Domain"/>
    <property type="match status" value="1"/>
</dbReference>
<evidence type="ECO:0000259" key="1">
    <source>
        <dbReference type="Pfam" id="PF13460"/>
    </source>
</evidence>
<protein>
    <submittedName>
        <fullName evidence="2">Uncharacterized conserved protein YbjT, contains NAD(P)-binding and DUF2867 domains</fullName>
    </submittedName>
</protein>
<dbReference type="InterPro" id="IPR051604">
    <property type="entry name" value="Ergot_Alk_Oxidoreductase"/>
</dbReference>
<evidence type="ECO:0000313" key="2">
    <source>
        <dbReference type="EMBL" id="SEC74745.1"/>
    </source>
</evidence>
<evidence type="ECO:0000313" key="3">
    <source>
        <dbReference type="Proteomes" id="UP000198609"/>
    </source>
</evidence>
<name>A0A1H4V1C9_STRMJ</name>
<dbReference type="PANTHER" id="PTHR43162:SF1">
    <property type="entry name" value="PRESTALK A DIFFERENTIATION PROTEIN A"/>
    <property type="match status" value="1"/>
</dbReference>
<reference evidence="3" key="1">
    <citation type="submission" date="2016-10" db="EMBL/GenBank/DDBJ databases">
        <authorList>
            <person name="Varghese N."/>
            <person name="Submissions S."/>
        </authorList>
    </citation>
    <scope>NUCLEOTIDE SEQUENCE [LARGE SCALE GENOMIC DNA]</scope>
    <source>
        <strain evidence="3">DSM 40318</strain>
    </source>
</reference>
<proteinExistence type="predicted"/>
<keyword evidence="3" id="KW-1185">Reference proteome</keyword>
<feature type="domain" description="NAD(P)-binding" evidence="1">
    <location>
        <begin position="6"/>
        <end position="179"/>
    </location>
</feature>
<dbReference type="Gene3D" id="3.90.25.10">
    <property type="entry name" value="UDP-galactose 4-epimerase, domain 1"/>
    <property type="match status" value="1"/>
</dbReference>
<accession>A0A1H4V1C9</accession>
<gene>
    <name evidence="2" type="ORF">SAMN04490356_5362</name>
</gene>
<dbReference type="PANTHER" id="PTHR43162">
    <property type="match status" value="1"/>
</dbReference>
<dbReference type="EMBL" id="FNST01000002">
    <property type="protein sequence ID" value="SEC74745.1"/>
    <property type="molecule type" value="Genomic_DNA"/>
</dbReference>
<dbReference type="SUPFAM" id="SSF51735">
    <property type="entry name" value="NAD(P)-binding Rossmann-fold domains"/>
    <property type="match status" value="1"/>
</dbReference>
<dbReference type="InterPro" id="IPR036291">
    <property type="entry name" value="NAD(P)-bd_dom_sf"/>
</dbReference>
<sequence length="281" mass="29583">MIVVTGATGNVGRPLVEALAAGGEQVTAVSRRPAGPELPAGVRHHQADLADRGSLRPALDGADALFLLFAGEVPIGERLVRELLEDAGSAGARRVVALSSQAVGSRSRAASHAPLRALEEAVRASGLAWTVLRPGGFASNAFAWAESVRTRRTVAAPFGDVGLPVVGPADIAEVAAATLRGQGHAGRTYELTGPAPVSPREQARTIGDVLGEPVRFTELSREQARAEMLRFMPEPVADGTLDILGEPTADEQRVSPDVEQVLGRPPRHFAEWALRNITAFR</sequence>
<dbReference type="Proteomes" id="UP000198609">
    <property type="component" value="Unassembled WGS sequence"/>
</dbReference>